<gene>
    <name evidence="2" type="ORF">QR680_007293</name>
</gene>
<accession>A0AA39IEX9</accession>
<feature type="region of interest" description="Disordered" evidence="1">
    <location>
        <begin position="74"/>
        <end position="93"/>
    </location>
</feature>
<sequence>MSNYGPLLFQAVGNLESGLHAPADEISIRPHVLALLLLAGRYPRAQGGRQLADPAKIGRHPAGRKHIARCPEEPLPYRRKPCSQHQDPFQPLPTPLTQHLGDAFLPRSHGCISTAEASISLRTTLSHH</sequence>
<dbReference type="AlphaFoldDB" id="A0AA39IEX9"/>
<protein>
    <submittedName>
        <fullName evidence="2">Uncharacterized protein</fullName>
    </submittedName>
</protein>
<evidence type="ECO:0000256" key="1">
    <source>
        <dbReference type="SAM" id="MobiDB-lite"/>
    </source>
</evidence>
<dbReference type="EMBL" id="JAUCMV010000001">
    <property type="protein sequence ID" value="KAK0421963.1"/>
    <property type="molecule type" value="Genomic_DNA"/>
</dbReference>
<evidence type="ECO:0000313" key="3">
    <source>
        <dbReference type="Proteomes" id="UP001175271"/>
    </source>
</evidence>
<keyword evidence="3" id="KW-1185">Reference proteome</keyword>
<name>A0AA39IEX9_9BILA</name>
<organism evidence="2 3">
    <name type="scientific">Steinernema hermaphroditum</name>
    <dbReference type="NCBI Taxonomy" id="289476"/>
    <lineage>
        <taxon>Eukaryota</taxon>
        <taxon>Metazoa</taxon>
        <taxon>Ecdysozoa</taxon>
        <taxon>Nematoda</taxon>
        <taxon>Chromadorea</taxon>
        <taxon>Rhabditida</taxon>
        <taxon>Tylenchina</taxon>
        <taxon>Panagrolaimomorpha</taxon>
        <taxon>Strongyloidoidea</taxon>
        <taxon>Steinernematidae</taxon>
        <taxon>Steinernema</taxon>
    </lineage>
</organism>
<proteinExistence type="predicted"/>
<dbReference type="Proteomes" id="UP001175271">
    <property type="component" value="Unassembled WGS sequence"/>
</dbReference>
<evidence type="ECO:0000313" key="2">
    <source>
        <dbReference type="EMBL" id="KAK0421963.1"/>
    </source>
</evidence>
<reference evidence="2" key="1">
    <citation type="submission" date="2023-06" db="EMBL/GenBank/DDBJ databases">
        <title>Genomic analysis of the entomopathogenic nematode Steinernema hermaphroditum.</title>
        <authorList>
            <person name="Schwarz E.M."/>
            <person name="Heppert J.K."/>
            <person name="Baniya A."/>
            <person name="Schwartz H.T."/>
            <person name="Tan C.-H."/>
            <person name="Antoshechkin I."/>
            <person name="Sternberg P.W."/>
            <person name="Goodrich-Blair H."/>
            <person name="Dillman A.R."/>
        </authorList>
    </citation>
    <scope>NUCLEOTIDE SEQUENCE</scope>
    <source>
        <strain evidence="2">PS9179</strain>
        <tissue evidence="2">Whole animal</tissue>
    </source>
</reference>
<comment type="caution">
    <text evidence="2">The sequence shown here is derived from an EMBL/GenBank/DDBJ whole genome shotgun (WGS) entry which is preliminary data.</text>
</comment>